<dbReference type="NCBIfam" id="NF002995">
    <property type="entry name" value="PRK03759.1"/>
    <property type="match status" value="1"/>
</dbReference>
<evidence type="ECO:0000256" key="11">
    <source>
        <dbReference type="PIRSR" id="PIRSR018427-1"/>
    </source>
</evidence>
<comment type="similarity">
    <text evidence="2">Belongs to the IPP isomerase type 1 family.</text>
</comment>
<dbReference type="CDD" id="cd02885">
    <property type="entry name" value="NUDIX_IPP_Isomerase"/>
    <property type="match status" value="1"/>
</dbReference>
<keyword evidence="14" id="KW-1185">Reference proteome</keyword>
<keyword evidence="4" id="KW-0963">Cytoplasm</keyword>
<dbReference type="Pfam" id="PF00293">
    <property type="entry name" value="NUDIX"/>
    <property type="match status" value="1"/>
</dbReference>
<dbReference type="GO" id="GO:0046872">
    <property type="term" value="F:metal ion binding"/>
    <property type="evidence" value="ECO:0007669"/>
    <property type="project" value="UniProtKB-KW"/>
</dbReference>
<evidence type="ECO:0000256" key="10">
    <source>
        <dbReference type="NCBIfam" id="TIGR02150"/>
    </source>
</evidence>
<gene>
    <name evidence="13" type="primary">idi_1</name>
    <name evidence="13" type="ORF">Pmgp_00578</name>
</gene>
<evidence type="ECO:0000256" key="4">
    <source>
        <dbReference type="ARBA" id="ARBA00022490"/>
    </source>
</evidence>
<feature type="active site" evidence="11">
    <location>
        <position position="65"/>
    </location>
</feature>
<evidence type="ECO:0000256" key="9">
    <source>
        <dbReference type="ARBA" id="ARBA00023235"/>
    </source>
</evidence>
<evidence type="ECO:0000256" key="7">
    <source>
        <dbReference type="ARBA" id="ARBA00023211"/>
    </source>
</evidence>
<evidence type="ECO:0000256" key="2">
    <source>
        <dbReference type="ARBA" id="ARBA00007579"/>
    </source>
</evidence>
<protein>
    <recommendedName>
        <fullName evidence="3 10">Isopentenyl-diphosphate delta-isomerase</fullName>
        <ecNumber evidence="3 10">5.3.3.2</ecNumber>
    </recommendedName>
</protein>
<evidence type="ECO:0000256" key="8">
    <source>
        <dbReference type="ARBA" id="ARBA00023229"/>
    </source>
</evidence>
<dbReference type="EMBL" id="QFFZ01000004">
    <property type="protein sequence ID" value="TEB12940.1"/>
    <property type="molecule type" value="Genomic_DNA"/>
</dbReference>
<dbReference type="RefSeq" id="WP_134212467.1">
    <property type="nucleotide sequence ID" value="NZ_QFFZ01000004.1"/>
</dbReference>
<dbReference type="PIRSF" id="PIRSF018427">
    <property type="entry name" value="Isopntndiph_ism"/>
    <property type="match status" value="1"/>
</dbReference>
<dbReference type="InterPro" id="IPR000086">
    <property type="entry name" value="NUDIX_hydrolase_dom"/>
</dbReference>
<evidence type="ECO:0000256" key="6">
    <source>
        <dbReference type="ARBA" id="ARBA00022842"/>
    </source>
</evidence>
<dbReference type="GO" id="GO:0009240">
    <property type="term" value="P:isopentenyl diphosphate biosynthetic process"/>
    <property type="evidence" value="ECO:0007669"/>
    <property type="project" value="TreeGrafter"/>
</dbReference>
<keyword evidence="7" id="KW-0464">Manganese</keyword>
<organism evidence="13 14">
    <name type="scientific">Pelotomaculum propionicicum</name>
    <dbReference type="NCBI Taxonomy" id="258475"/>
    <lineage>
        <taxon>Bacteria</taxon>
        <taxon>Bacillati</taxon>
        <taxon>Bacillota</taxon>
        <taxon>Clostridia</taxon>
        <taxon>Eubacteriales</taxon>
        <taxon>Desulfotomaculaceae</taxon>
        <taxon>Pelotomaculum</taxon>
    </lineage>
</organism>
<evidence type="ECO:0000313" key="14">
    <source>
        <dbReference type="Proteomes" id="UP000297597"/>
    </source>
</evidence>
<dbReference type="EC" id="5.3.3.2" evidence="3 10"/>
<dbReference type="GO" id="GO:0050992">
    <property type="term" value="P:dimethylallyl diphosphate biosynthetic process"/>
    <property type="evidence" value="ECO:0007669"/>
    <property type="project" value="UniProtKB-UniPathway"/>
</dbReference>
<accession>A0A4Y7RVZ5</accession>
<sequence length="187" mass="21882">MQEYVTLVDENDKVVGVAEKIDAHKNPKLHRAFSIFITNSKGEFLIQQRAENKYHCPGMWANTCCGHPRPGESLEEAAHRRLQEEMGFDTRMVKVFSFIYKTEFENGLTEKEYDHVFVGKWDGIPKKNINEVADYKWISRDILEEDIKKNPEIYTSWFKIAWEILLARNWGKAIKDGGSYDFLTKDK</sequence>
<feature type="domain" description="Nudix hydrolase" evidence="12">
    <location>
        <begin position="28"/>
        <end position="160"/>
    </location>
</feature>
<dbReference type="SUPFAM" id="SSF55811">
    <property type="entry name" value="Nudix"/>
    <property type="match status" value="1"/>
</dbReference>
<dbReference type="PROSITE" id="PS51462">
    <property type="entry name" value="NUDIX"/>
    <property type="match status" value="1"/>
</dbReference>
<dbReference type="HAMAP" id="MF_00202">
    <property type="entry name" value="Idi"/>
    <property type="match status" value="1"/>
</dbReference>
<dbReference type="OrthoDB" id="9810449at2"/>
<dbReference type="UniPathway" id="UPA00059">
    <property type="reaction ID" value="UER00104"/>
</dbReference>
<dbReference type="Gene3D" id="3.90.79.10">
    <property type="entry name" value="Nucleoside Triphosphate Pyrophosphohydrolase"/>
    <property type="match status" value="1"/>
</dbReference>
<reference evidence="13 14" key="1">
    <citation type="journal article" date="2018" name="Environ. Microbiol.">
        <title>Novel energy conservation strategies and behaviour of Pelotomaculum schinkii driving syntrophic propionate catabolism.</title>
        <authorList>
            <person name="Hidalgo-Ahumada C.A.P."/>
            <person name="Nobu M.K."/>
            <person name="Narihiro T."/>
            <person name="Tamaki H."/>
            <person name="Liu W.T."/>
            <person name="Kamagata Y."/>
            <person name="Stams A.J.M."/>
            <person name="Imachi H."/>
            <person name="Sousa D.Z."/>
        </authorList>
    </citation>
    <scope>NUCLEOTIDE SEQUENCE [LARGE SCALE GENOMIC DNA]</scope>
    <source>
        <strain evidence="13 14">MGP</strain>
    </source>
</reference>
<evidence type="ECO:0000256" key="1">
    <source>
        <dbReference type="ARBA" id="ARBA00004826"/>
    </source>
</evidence>
<dbReference type="InterPro" id="IPR056375">
    <property type="entry name" value="Idi_bact"/>
</dbReference>
<comment type="caution">
    <text evidence="13">The sequence shown here is derived from an EMBL/GenBank/DDBJ whole genome shotgun (WGS) entry which is preliminary data.</text>
</comment>
<evidence type="ECO:0000259" key="12">
    <source>
        <dbReference type="PROSITE" id="PS51462"/>
    </source>
</evidence>
<dbReference type="Proteomes" id="UP000297597">
    <property type="component" value="Unassembled WGS sequence"/>
</dbReference>
<dbReference type="AlphaFoldDB" id="A0A4Y7RVZ5"/>
<evidence type="ECO:0000256" key="3">
    <source>
        <dbReference type="ARBA" id="ARBA00012057"/>
    </source>
</evidence>
<proteinExistence type="inferred from homology"/>
<dbReference type="InterPro" id="IPR015797">
    <property type="entry name" value="NUDIX_hydrolase-like_dom_sf"/>
</dbReference>
<dbReference type="PANTHER" id="PTHR10885">
    <property type="entry name" value="ISOPENTENYL-DIPHOSPHATE DELTA-ISOMERASE"/>
    <property type="match status" value="1"/>
</dbReference>
<evidence type="ECO:0000256" key="5">
    <source>
        <dbReference type="ARBA" id="ARBA00022723"/>
    </source>
</evidence>
<keyword evidence="5" id="KW-0479">Metal-binding</keyword>
<comment type="pathway">
    <text evidence="1">Isoprenoid biosynthesis; dimethylallyl diphosphate biosynthesis; dimethylallyl diphosphate from isopentenyl diphosphate: step 1/1.</text>
</comment>
<dbReference type="GO" id="GO:0005737">
    <property type="term" value="C:cytoplasm"/>
    <property type="evidence" value="ECO:0007669"/>
    <property type="project" value="TreeGrafter"/>
</dbReference>
<dbReference type="InterPro" id="IPR011876">
    <property type="entry name" value="IsopentenylPP_isomerase_typ1"/>
</dbReference>
<keyword evidence="6" id="KW-0460">Magnesium</keyword>
<evidence type="ECO:0000313" key="13">
    <source>
        <dbReference type="EMBL" id="TEB12940.1"/>
    </source>
</evidence>
<keyword evidence="8" id="KW-0414">Isoprene biosynthesis</keyword>
<dbReference type="PANTHER" id="PTHR10885:SF0">
    <property type="entry name" value="ISOPENTENYL-DIPHOSPHATE DELTA-ISOMERASE"/>
    <property type="match status" value="1"/>
</dbReference>
<dbReference type="GO" id="GO:0004452">
    <property type="term" value="F:isopentenyl-diphosphate delta-isomerase activity"/>
    <property type="evidence" value="ECO:0007669"/>
    <property type="project" value="UniProtKB-UniRule"/>
</dbReference>
<feature type="active site" evidence="11">
    <location>
        <position position="112"/>
    </location>
</feature>
<dbReference type="NCBIfam" id="TIGR02150">
    <property type="entry name" value="IPP_isom_1"/>
    <property type="match status" value="1"/>
</dbReference>
<name>A0A4Y7RVZ5_9FIRM</name>
<keyword evidence="9 13" id="KW-0413">Isomerase</keyword>